<dbReference type="Proteomes" id="UP001396334">
    <property type="component" value="Unassembled WGS sequence"/>
</dbReference>
<evidence type="ECO:0000313" key="1">
    <source>
        <dbReference type="EMBL" id="KAK9012331.1"/>
    </source>
</evidence>
<dbReference type="PANTHER" id="PTHR33070">
    <property type="entry name" value="OS06G0725500 PROTEIN"/>
    <property type="match status" value="1"/>
</dbReference>
<reference evidence="1 2" key="1">
    <citation type="journal article" date="2024" name="G3 (Bethesda)">
        <title>Genome assembly of Hibiscus sabdariffa L. provides insights into metabolisms of medicinal natural products.</title>
        <authorList>
            <person name="Kim T."/>
        </authorList>
    </citation>
    <scope>NUCLEOTIDE SEQUENCE [LARGE SCALE GENOMIC DNA]</scope>
    <source>
        <strain evidence="1">TK-2024</strain>
        <tissue evidence="1">Old leaves</tissue>
    </source>
</reference>
<dbReference type="PANTHER" id="PTHR33070:SF120">
    <property type="entry name" value="EXPRESSED PROTEIN"/>
    <property type="match status" value="1"/>
</dbReference>
<sequence>MAGSSVVHALNVPVRSISLPSRLQLSSIETELNELRKFGVLSGVQTSGETICAGFTRLAKLYNHIEEVIQSPLTHRALHHRQNVKPVEEALDDSVGLLDACGTARDLITTMKEHVRDLQSALRRRSRDSSIGNDIRAYISFRKTLKKNIAKSLRALKRLESNNNVTLPLFDVDCHLLSVVKSLKQSNAVTISVFRSLLSFLSMPVIKTKAGGCSLISKLIPVAADRNQKLFNEVGTVDFTLYTLHGRVRKNNAKIDAGVELRRLETLCATIQGLEEGLDCLFRWLIKIRVSLLNILTP</sequence>
<comment type="caution">
    <text evidence="1">The sequence shown here is derived from an EMBL/GenBank/DDBJ whole genome shotgun (WGS) entry which is preliminary data.</text>
</comment>
<evidence type="ECO:0000313" key="2">
    <source>
        <dbReference type="Proteomes" id="UP001396334"/>
    </source>
</evidence>
<dbReference type="Pfam" id="PF03087">
    <property type="entry name" value="BPS1"/>
    <property type="match status" value="1"/>
</dbReference>
<proteinExistence type="predicted"/>
<dbReference type="EMBL" id="JBBPBN010000022">
    <property type="protein sequence ID" value="KAK9012331.1"/>
    <property type="molecule type" value="Genomic_DNA"/>
</dbReference>
<organism evidence="1 2">
    <name type="scientific">Hibiscus sabdariffa</name>
    <name type="common">roselle</name>
    <dbReference type="NCBI Taxonomy" id="183260"/>
    <lineage>
        <taxon>Eukaryota</taxon>
        <taxon>Viridiplantae</taxon>
        <taxon>Streptophyta</taxon>
        <taxon>Embryophyta</taxon>
        <taxon>Tracheophyta</taxon>
        <taxon>Spermatophyta</taxon>
        <taxon>Magnoliopsida</taxon>
        <taxon>eudicotyledons</taxon>
        <taxon>Gunneridae</taxon>
        <taxon>Pentapetalae</taxon>
        <taxon>rosids</taxon>
        <taxon>malvids</taxon>
        <taxon>Malvales</taxon>
        <taxon>Malvaceae</taxon>
        <taxon>Malvoideae</taxon>
        <taxon>Hibiscus</taxon>
    </lineage>
</organism>
<name>A0ABR2RHD5_9ROSI</name>
<protein>
    <submittedName>
        <fullName evidence="1">Uncharacterized protein</fullName>
    </submittedName>
</protein>
<accession>A0ABR2RHD5</accession>
<keyword evidence="2" id="KW-1185">Reference proteome</keyword>
<gene>
    <name evidence="1" type="ORF">V6N11_040388</name>
</gene>
<dbReference type="InterPro" id="IPR004320">
    <property type="entry name" value="BPS1_pln"/>
</dbReference>